<dbReference type="GO" id="GO:0080043">
    <property type="term" value="F:quercetin 3-O-glucosyltransferase activity"/>
    <property type="evidence" value="ECO:0007669"/>
    <property type="project" value="TreeGrafter"/>
</dbReference>
<reference evidence="2" key="1">
    <citation type="journal article" date="2018" name="DNA Res.">
        <title>Multiple hybrid de novo genome assembly of finger millet, an orphan allotetraploid crop.</title>
        <authorList>
            <person name="Hatakeyama M."/>
            <person name="Aluri S."/>
            <person name="Balachadran M.T."/>
            <person name="Sivarajan S.R."/>
            <person name="Patrignani A."/>
            <person name="Gruter S."/>
            <person name="Poveda L."/>
            <person name="Shimizu-Inatsugi R."/>
            <person name="Baeten J."/>
            <person name="Francoijs K.J."/>
            <person name="Nataraja K.N."/>
            <person name="Reddy Y.A.N."/>
            <person name="Phadnis S."/>
            <person name="Ravikumar R.L."/>
            <person name="Schlapbach R."/>
            <person name="Sreeman S.M."/>
            <person name="Shimizu K.K."/>
        </authorList>
    </citation>
    <scope>NUCLEOTIDE SEQUENCE</scope>
</reference>
<dbReference type="PANTHER" id="PTHR11926">
    <property type="entry name" value="GLUCOSYL/GLUCURONOSYL TRANSFERASES"/>
    <property type="match status" value="1"/>
</dbReference>
<evidence type="ECO:0000256" key="1">
    <source>
        <dbReference type="ARBA" id="ARBA00009995"/>
    </source>
</evidence>
<dbReference type="AlphaFoldDB" id="A0AAV5BX16"/>
<dbReference type="Gene3D" id="3.40.50.2000">
    <property type="entry name" value="Glycogen Phosphorylase B"/>
    <property type="match status" value="4"/>
</dbReference>
<dbReference type="SUPFAM" id="SSF53756">
    <property type="entry name" value="UDP-Glycosyltransferase/glycogen phosphorylase"/>
    <property type="match status" value="1"/>
</dbReference>
<evidence type="ECO:0000313" key="2">
    <source>
        <dbReference type="EMBL" id="GJM90870.1"/>
    </source>
</evidence>
<dbReference type="GO" id="GO:0080044">
    <property type="term" value="F:quercetin 7-O-glucosyltransferase activity"/>
    <property type="evidence" value="ECO:0007669"/>
    <property type="project" value="TreeGrafter"/>
</dbReference>
<dbReference type="PANTHER" id="PTHR11926:SF1537">
    <property type="entry name" value="OS08G0168700 PROTEIN"/>
    <property type="match status" value="1"/>
</dbReference>
<protein>
    <submittedName>
        <fullName evidence="2">Uncharacterized protein</fullName>
    </submittedName>
</protein>
<gene>
    <name evidence="2" type="primary">ga07191</name>
    <name evidence="2" type="ORF">PR202_ga07191</name>
</gene>
<comment type="similarity">
    <text evidence="1">Belongs to the UDP-glycosyltransferase family.</text>
</comment>
<accession>A0AAV5BX16</accession>
<dbReference type="EMBL" id="BQKI01000003">
    <property type="protein sequence ID" value="GJM90870.1"/>
    <property type="molecule type" value="Genomic_DNA"/>
</dbReference>
<sequence length="316" mass="34035">MLAHFILTHIRDLELLSSLAIAVQLMARHHRGCGDTEGASAVRGRDGFRFEAIPDGLSDAGRGNQDYGQCLVVSTSQRCASPLRSLIRWLNRTAGRGAGHVLAALRTKFPCIYTIGPLGSLLRSHNLNNATASDTIGCLSLWKQDAGCLAWMDTQEHSSVVYVNFGSHTVVSPDQLAEFTSGFPQSGHKFLWSVRDAAVLETLPPAFATKTAGQCLVPSASPPGCPWRAGPGFPDQYTNCKYVCEVWDVGVQMDAEAKREQVAERVNKEVMASEEMRASAARWNDAAVAAAEPGGSSYEILLAMVKALLEAPSTES</sequence>
<evidence type="ECO:0000313" key="3">
    <source>
        <dbReference type="Proteomes" id="UP001054889"/>
    </source>
</evidence>
<proteinExistence type="inferred from homology"/>
<dbReference type="Proteomes" id="UP001054889">
    <property type="component" value="Unassembled WGS sequence"/>
</dbReference>
<reference evidence="2" key="2">
    <citation type="submission" date="2021-12" db="EMBL/GenBank/DDBJ databases">
        <title>Resequencing data analysis of finger millet.</title>
        <authorList>
            <person name="Hatakeyama M."/>
            <person name="Aluri S."/>
            <person name="Balachadran M.T."/>
            <person name="Sivarajan S.R."/>
            <person name="Poveda L."/>
            <person name="Shimizu-Inatsugi R."/>
            <person name="Schlapbach R."/>
            <person name="Sreeman S.M."/>
            <person name="Shimizu K.K."/>
        </authorList>
    </citation>
    <scope>NUCLEOTIDE SEQUENCE</scope>
</reference>
<keyword evidence="3" id="KW-1185">Reference proteome</keyword>
<name>A0AAV5BX16_ELECO</name>
<organism evidence="2 3">
    <name type="scientific">Eleusine coracana subsp. coracana</name>
    <dbReference type="NCBI Taxonomy" id="191504"/>
    <lineage>
        <taxon>Eukaryota</taxon>
        <taxon>Viridiplantae</taxon>
        <taxon>Streptophyta</taxon>
        <taxon>Embryophyta</taxon>
        <taxon>Tracheophyta</taxon>
        <taxon>Spermatophyta</taxon>
        <taxon>Magnoliopsida</taxon>
        <taxon>Liliopsida</taxon>
        <taxon>Poales</taxon>
        <taxon>Poaceae</taxon>
        <taxon>PACMAD clade</taxon>
        <taxon>Chloridoideae</taxon>
        <taxon>Cynodonteae</taxon>
        <taxon>Eleusininae</taxon>
        <taxon>Eleusine</taxon>
    </lineage>
</organism>
<comment type="caution">
    <text evidence="2">The sequence shown here is derived from an EMBL/GenBank/DDBJ whole genome shotgun (WGS) entry which is preliminary data.</text>
</comment>